<dbReference type="RefSeq" id="WP_345194615.1">
    <property type="nucleotide sequence ID" value="NZ_BAABFL010000112.1"/>
</dbReference>
<evidence type="ECO:0000313" key="7">
    <source>
        <dbReference type="Proteomes" id="UP001500604"/>
    </source>
</evidence>
<evidence type="ECO:0000313" key="6">
    <source>
        <dbReference type="EMBL" id="GAA4648888.1"/>
    </source>
</evidence>
<evidence type="ECO:0000259" key="5">
    <source>
        <dbReference type="Pfam" id="PF00582"/>
    </source>
</evidence>
<organism evidence="6 7">
    <name type="scientific">Kistimonas scapharcae</name>
    <dbReference type="NCBI Taxonomy" id="1036133"/>
    <lineage>
        <taxon>Bacteria</taxon>
        <taxon>Pseudomonadati</taxon>
        <taxon>Pseudomonadota</taxon>
        <taxon>Gammaproteobacteria</taxon>
        <taxon>Oceanospirillales</taxon>
        <taxon>Endozoicomonadaceae</taxon>
        <taxon>Kistimonas</taxon>
    </lineage>
</organism>
<proteinExistence type="inferred from homology"/>
<dbReference type="PANTHER" id="PTHR47892">
    <property type="entry name" value="UNIVERSAL STRESS PROTEIN E"/>
    <property type="match status" value="1"/>
</dbReference>
<feature type="domain" description="UspA" evidence="5">
    <location>
        <begin position="5"/>
        <end position="126"/>
    </location>
</feature>
<accession>A0ABP8UY85</accession>
<comment type="subcellular location">
    <subcellularLocation>
        <location evidence="1">Cytoplasm</location>
    </subcellularLocation>
</comment>
<keyword evidence="7" id="KW-1185">Reference proteome</keyword>
<gene>
    <name evidence="6" type="ORF">GCM10023116_11620</name>
</gene>
<comment type="function">
    <text evidence="4">Required for resistance to DNA-damaging agents.</text>
</comment>
<dbReference type="Gene3D" id="3.40.50.12370">
    <property type="match status" value="1"/>
</dbReference>
<dbReference type="PRINTS" id="PR01438">
    <property type="entry name" value="UNVRSLSTRESS"/>
</dbReference>
<protein>
    <submittedName>
        <fullName evidence="6">Universal stress protein</fullName>
    </submittedName>
</protein>
<dbReference type="InterPro" id="IPR006016">
    <property type="entry name" value="UspA"/>
</dbReference>
<reference evidence="7" key="1">
    <citation type="journal article" date="2019" name="Int. J. Syst. Evol. Microbiol.">
        <title>The Global Catalogue of Microorganisms (GCM) 10K type strain sequencing project: providing services to taxonomists for standard genome sequencing and annotation.</title>
        <authorList>
            <consortium name="The Broad Institute Genomics Platform"/>
            <consortium name="The Broad Institute Genome Sequencing Center for Infectious Disease"/>
            <person name="Wu L."/>
            <person name="Ma J."/>
        </authorList>
    </citation>
    <scope>NUCLEOTIDE SEQUENCE [LARGE SCALE GENOMIC DNA]</scope>
    <source>
        <strain evidence="7">JCM 17805</strain>
    </source>
</reference>
<evidence type="ECO:0000256" key="2">
    <source>
        <dbReference type="ARBA" id="ARBA00008791"/>
    </source>
</evidence>
<dbReference type="SUPFAM" id="SSF52402">
    <property type="entry name" value="Adenine nucleotide alpha hydrolases-like"/>
    <property type="match status" value="2"/>
</dbReference>
<evidence type="ECO:0000256" key="3">
    <source>
        <dbReference type="ARBA" id="ARBA00022490"/>
    </source>
</evidence>
<dbReference type="PANTHER" id="PTHR47892:SF1">
    <property type="entry name" value="UNIVERSAL STRESS PROTEIN E"/>
    <property type="match status" value="1"/>
</dbReference>
<name>A0ABP8UY85_9GAMM</name>
<dbReference type="InterPro" id="IPR006015">
    <property type="entry name" value="Universal_stress_UspA"/>
</dbReference>
<dbReference type="EMBL" id="BAABFL010000112">
    <property type="protein sequence ID" value="GAA4648888.1"/>
    <property type="molecule type" value="Genomic_DNA"/>
</dbReference>
<dbReference type="Proteomes" id="UP001500604">
    <property type="component" value="Unassembled WGS sequence"/>
</dbReference>
<evidence type="ECO:0000256" key="1">
    <source>
        <dbReference type="ARBA" id="ARBA00004496"/>
    </source>
</evidence>
<evidence type="ECO:0000256" key="4">
    <source>
        <dbReference type="ARBA" id="ARBA00037131"/>
    </source>
</evidence>
<dbReference type="Pfam" id="PF00582">
    <property type="entry name" value="Usp"/>
    <property type="match status" value="2"/>
</dbReference>
<feature type="domain" description="UspA" evidence="5">
    <location>
        <begin position="135"/>
        <end position="273"/>
    </location>
</feature>
<sequence>MRALKKMLVIVDTRQDKHLALARARLLAKATGATIHALAPNPRANEASLKVLETLIKPLQDEGLDVIPHEQWHNNAVETIIHVRQAEGCDLVVKQAKRADNVAKVISTPEDWSLLRKCRVPVLMVKHTDPWTNGKILAAIDANPNDSEHQVLNEVILEYAAAIAGVADAECHIASAHPAPMLSSADPDKQTQEGMRFSYQAGCKPFADRYEIPAEDIHVEEGPAETLIPAIAKRIDADLVVMGTVARTGIKGALMGNTAELLLGAIECDVLTLKPRDIMEPLEQTLYRF</sequence>
<comment type="similarity">
    <text evidence="2">Belongs to the universal stress protein A family.</text>
</comment>
<keyword evidence="3" id="KW-0963">Cytoplasm</keyword>
<comment type="caution">
    <text evidence="6">The sequence shown here is derived from an EMBL/GenBank/DDBJ whole genome shotgun (WGS) entry which is preliminary data.</text>
</comment>